<evidence type="ECO:0000313" key="4">
    <source>
        <dbReference type="Proteomes" id="UP001501153"/>
    </source>
</evidence>
<evidence type="ECO:0000256" key="1">
    <source>
        <dbReference type="SAM" id="MobiDB-lite"/>
    </source>
</evidence>
<dbReference type="EMBL" id="BAABGZ010000006">
    <property type="protein sequence ID" value="GAA4347209.1"/>
    <property type="molecule type" value="Genomic_DNA"/>
</dbReference>
<feature type="region of interest" description="Disordered" evidence="1">
    <location>
        <begin position="164"/>
        <end position="246"/>
    </location>
</feature>
<feature type="compositionally biased region" description="Low complexity" evidence="1">
    <location>
        <begin position="67"/>
        <end position="76"/>
    </location>
</feature>
<comment type="caution">
    <text evidence="3">The sequence shown here is derived from an EMBL/GenBank/DDBJ whole genome shotgun (WGS) entry which is preliminary data.</text>
</comment>
<reference evidence="4" key="1">
    <citation type="journal article" date="2019" name="Int. J. Syst. Evol. Microbiol.">
        <title>The Global Catalogue of Microorganisms (GCM) 10K type strain sequencing project: providing services to taxonomists for standard genome sequencing and annotation.</title>
        <authorList>
            <consortium name="The Broad Institute Genomics Platform"/>
            <consortium name="The Broad Institute Genome Sequencing Center for Infectious Disease"/>
            <person name="Wu L."/>
            <person name="Ma J."/>
        </authorList>
    </citation>
    <scope>NUCLEOTIDE SEQUENCE [LARGE SCALE GENOMIC DNA]</scope>
    <source>
        <strain evidence="4">JCM 17923</strain>
    </source>
</reference>
<dbReference type="Proteomes" id="UP001501153">
    <property type="component" value="Unassembled WGS sequence"/>
</dbReference>
<accession>A0ABP8HXZ5</accession>
<dbReference type="RefSeq" id="WP_345232993.1">
    <property type="nucleotide sequence ID" value="NZ_BAABGZ010000006.1"/>
</dbReference>
<dbReference type="Gene3D" id="3.40.50.2000">
    <property type="entry name" value="Glycogen Phosphorylase B"/>
    <property type="match status" value="1"/>
</dbReference>
<feature type="compositionally biased region" description="Low complexity" evidence="1">
    <location>
        <begin position="92"/>
        <end position="107"/>
    </location>
</feature>
<evidence type="ECO:0000313" key="3">
    <source>
        <dbReference type="EMBL" id="GAA4347209.1"/>
    </source>
</evidence>
<gene>
    <name evidence="3" type="ORF">GCM10023185_02110</name>
</gene>
<keyword evidence="4" id="KW-1185">Reference proteome</keyword>
<dbReference type="Pfam" id="PF13579">
    <property type="entry name" value="Glyco_trans_4_4"/>
    <property type="match status" value="1"/>
</dbReference>
<dbReference type="SUPFAM" id="SSF53756">
    <property type="entry name" value="UDP-Glycosyltransferase/glycogen phosphorylase"/>
    <property type="match status" value="1"/>
</dbReference>
<feature type="domain" description="Glycosyltransferase subfamily 4-like N-terminal" evidence="2">
    <location>
        <begin position="351"/>
        <end position="467"/>
    </location>
</feature>
<proteinExistence type="predicted"/>
<sequence length="495" mass="51159">MTQPLFPLLVLAWDDDDASPCLPGEQPMPPLLPLLRALAARHPLLAVLPQLPEAVRDQARLDELAQAPQAAGAALPHPGPGPAIEAESRPESVAPAPSSDADDVAPATEPEATSLVAAGPASASVFALGVPLQAANAASPEPASISRLIGLADVGFVTSAPPLPAAPVPSAPRLRPADRPQPPRAGFTPFVWPAVPRQQPGLVPAAPYLGSSAQAGGNRPALGPPYPHVPPPPAPPRPRPESPLPAPRLVADLAFDPDPELPLRPQAVAPPFALTPAEPGPAEAAALSASADNLSLSPAEAGTALPPPAAAPAHLPSAPARASLTQGLAALRRSGEEAMPAPAPTAAAEPAPALPALSDDLHYRIIQYARFATHASSLGEEFGIIYAPSWPTWLAALEIRYRLRCPLVLHLSDLARDSAAPADRGWRLEVERYALRRAHTVLVTTDELRQRVLRHYSLHPERVQVLAATDAAGIAALLAGLSLTALPSIPPTSAS</sequence>
<protein>
    <recommendedName>
        <fullName evidence="2">Glycosyltransferase subfamily 4-like N-terminal domain-containing protein</fullName>
    </recommendedName>
</protein>
<feature type="compositionally biased region" description="Pro residues" evidence="1">
    <location>
        <begin position="222"/>
        <end position="246"/>
    </location>
</feature>
<evidence type="ECO:0000259" key="2">
    <source>
        <dbReference type="Pfam" id="PF13579"/>
    </source>
</evidence>
<feature type="region of interest" description="Disordered" evidence="1">
    <location>
        <begin position="67"/>
        <end position="110"/>
    </location>
</feature>
<organism evidence="3 4">
    <name type="scientific">Hymenobacter saemangeumensis</name>
    <dbReference type="NCBI Taxonomy" id="1084522"/>
    <lineage>
        <taxon>Bacteria</taxon>
        <taxon>Pseudomonadati</taxon>
        <taxon>Bacteroidota</taxon>
        <taxon>Cytophagia</taxon>
        <taxon>Cytophagales</taxon>
        <taxon>Hymenobacteraceae</taxon>
        <taxon>Hymenobacter</taxon>
    </lineage>
</organism>
<dbReference type="InterPro" id="IPR028098">
    <property type="entry name" value="Glyco_trans_4-like_N"/>
</dbReference>
<name>A0ABP8HXZ5_9BACT</name>